<evidence type="ECO:0000259" key="4">
    <source>
        <dbReference type="Pfam" id="PF13490"/>
    </source>
</evidence>
<keyword evidence="6" id="KW-1185">Reference proteome</keyword>
<reference evidence="5 6" key="1">
    <citation type="submission" date="2011-08" db="EMBL/GenBank/DDBJ databases">
        <authorList>
            <person name="Lin Y."/>
            <person name="Hao X."/>
            <person name="Johnstone L."/>
            <person name="Miller S.J."/>
            <person name="Wei G."/>
            <person name="Rensing C."/>
        </authorList>
    </citation>
    <scope>NUCLEOTIDE SEQUENCE [LARGE SCALE GENOMIC DNA]</scope>
    <source>
        <strain evidence="5 6">K42</strain>
    </source>
</reference>
<dbReference type="InterPro" id="IPR027383">
    <property type="entry name" value="Znf_put"/>
</dbReference>
<dbReference type="AlphaFoldDB" id="G2GFH6"/>
<name>G2GFH6_9ACTN</name>
<dbReference type="Pfam" id="PF13490">
    <property type="entry name" value="zf-HC2"/>
    <property type="match status" value="1"/>
</dbReference>
<gene>
    <name evidence="5" type="ORF">SZN_21301</name>
</gene>
<organism evidence="5 6">
    <name type="scientific">Streptomyces zinciresistens K42</name>
    <dbReference type="NCBI Taxonomy" id="700597"/>
    <lineage>
        <taxon>Bacteria</taxon>
        <taxon>Bacillati</taxon>
        <taxon>Actinomycetota</taxon>
        <taxon>Actinomycetes</taxon>
        <taxon>Kitasatosporales</taxon>
        <taxon>Streptomycetaceae</taxon>
        <taxon>Streptomyces</taxon>
    </lineage>
</organism>
<dbReference type="Proteomes" id="UP000004217">
    <property type="component" value="Unassembled WGS sequence"/>
</dbReference>
<evidence type="ECO:0000256" key="3">
    <source>
        <dbReference type="SAM" id="MobiDB-lite"/>
    </source>
</evidence>
<evidence type="ECO:0000313" key="6">
    <source>
        <dbReference type="Proteomes" id="UP000004217"/>
    </source>
</evidence>
<dbReference type="Gene3D" id="1.10.10.1320">
    <property type="entry name" value="Anti-sigma factor, zinc-finger domain"/>
    <property type="match status" value="1"/>
</dbReference>
<evidence type="ECO:0000256" key="2">
    <source>
        <dbReference type="ARBA" id="ARBA00023163"/>
    </source>
</evidence>
<sequence length="75" mass="7643">MREDLGAHTLGALEPEESAQISAHLAACPACRAEHAELAEVAALLSALLPMRTTGPGPEPAPLTFGRGKGARGEA</sequence>
<proteinExistence type="predicted"/>
<comment type="caution">
    <text evidence="5">The sequence shown here is derived from an EMBL/GenBank/DDBJ whole genome shotgun (WGS) entry which is preliminary data.</text>
</comment>
<keyword evidence="2" id="KW-0804">Transcription</keyword>
<evidence type="ECO:0000313" key="5">
    <source>
        <dbReference type="EMBL" id="EGX57728.1"/>
    </source>
</evidence>
<dbReference type="EMBL" id="AGBF01000080">
    <property type="protein sequence ID" value="EGX57728.1"/>
    <property type="molecule type" value="Genomic_DNA"/>
</dbReference>
<accession>G2GFH6</accession>
<dbReference type="RefSeq" id="WP_007498328.1">
    <property type="nucleotide sequence ID" value="NZ_AGBF01000080.1"/>
</dbReference>
<feature type="region of interest" description="Disordered" evidence="3">
    <location>
        <begin position="52"/>
        <end position="75"/>
    </location>
</feature>
<keyword evidence="1" id="KW-0805">Transcription regulation</keyword>
<protein>
    <recommendedName>
        <fullName evidence="4">Putative zinc-finger domain-containing protein</fullName>
    </recommendedName>
</protein>
<feature type="domain" description="Putative zinc-finger" evidence="4">
    <location>
        <begin position="2"/>
        <end position="32"/>
    </location>
</feature>
<dbReference type="InterPro" id="IPR041916">
    <property type="entry name" value="Anti_sigma_zinc_sf"/>
</dbReference>
<evidence type="ECO:0000256" key="1">
    <source>
        <dbReference type="ARBA" id="ARBA00023015"/>
    </source>
</evidence>